<proteinExistence type="predicted"/>
<dbReference type="Proteomes" id="UP000188184">
    <property type="component" value="Chromosome"/>
</dbReference>
<dbReference type="InterPro" id="IPR012340">
    <property type="entry name" value="NA-bd_OB-fold"/>
</dbReference>
<protein>
    <submittedName>
        <fullName evidence="5">Sugar ABC transporter ATP-binding protein</fullName>
    </submittedName>
</protein>
<dbReference type="InterPro" id="IPR047641">
    <property type="entry name" value="ABC_transpr_MalK/UgpC-like"/>
</dbReference>
<keyword evidence="1" id="KW-0813">Transport</keyword>
<dbReference type="GO" id="GO:0016887">
    <property type="term" value="F:ATP hydrolysis activity"/>
    <property type="evidence" value="ECO:0007669"/>
    <property type="project" value="InterPro"/>
</dbReference>
<accession>A0A1Q2KU93</accession>
<dbReference type="Gene3D" id="3.40.50.300">
    <property type="entry name" value="P-loop containing nucleotide triphosphate hydrolases"/>
    <property type="match status" value="1"/>
</dbReference>
<dbReference type="InterPro" id="IPR015855">
    <property type="entry name" value="ABC_transpr_MalK-like"/>
</dbReference>
<evidence type="ECO:0000313" key="5">
    <source>
        <dbReference type="EMBL" id="AQQ51694.1"/>
    </source>
</evidence>
<dbReference type="FunFam" id="3.40.50.300:FF:000042">
    <property type="entry name" value="Maltose/maltodextrin ABC transporter, ATP-binding protein"/>
    <property type="match status" value="1"/>
</dbReference>
<dbReference type="GO" id="GO:0140359">
    <property type="term" value="F:ABC-type transporter activity"/>
    <property type="evidence" value="ECO:0007669"/>
    <property type="project" value="InterPro"/>
</dbReference>
<dbReference type="InterPro" id="IPR003593">
    <property type="entry name" value="AAA+_ATPase"/>
</dbReference>
<gene>
    <name evidence="5" type="ORF">B0X71_00115</name>
</gene>
<dbReference type="Pfam" id="PF00005">
    <property type="entry name" value="ABC_tran"/>
    <property type="match status" value="1"/>
</dbReference>
<keyword evidence="3 5" id="KW-0067">ATP-binding</keyword>
<dbReference type="Gene3D" id="2.40.50.100">
    <property type="match status" value="1"/>
</dbReference>
<keyword evidence="6" id="KW-1185">Reference proteome</keyword>
<dbReference type="GO" id="GO:0055052">
    <property type="term" value="C:ATP-binding cassette (ABC) transporter complex, substrate-binding subunit-containing"/>
    <property type="evidence" value="ECO:0007669"/>
    <property type="project" value="TreeGrafter"/>
</dbReference>
<dbReference type="EMBL" id="CP019640">
    <property type="protein sequence ID" value="AQQ51694.1"/>
    <property type="molecule type" value="Genomic_DNA"/>
</dbReference>
<dbReference type="KEGG" id="pmar:B0X71_00115"/>
<dbReference type="GO" id="GO:0005524">
    <property type="term" value="F:ATP binding"/>
    <property type="evidence" value="ECO:0007669"/>
    <property type="project" value="UniProtKB-KW"/>
</dbReference>
<feature type="domain" description="ABC transporter" evidence="4">
    <location>
        <begin position="4"/>
        <end position="235"/>
    </location>
</feature>
<dbReference type="Gene3D" id="2.40.50.140">
    <property type="entry name" value="Nucleic acid-binding proteins"/>
    <property type="match status" value="1"/>
</dbReference>
<dbReference type="InterPro" id="IPR017871">
    <property type="entry name" value="ABC_transporter-like_CS"/>
</dbReference>
<dbReference type="GO" id="GO:0008643">
    <property type="term" value="P:carbohydrate transport"/>
    <property type="evidence" value="ECO:0007669"/>
    <property type="project" value="InterPro"/>
</dbReference>
<dbReference type="InterPro" id="IPR003439">
    <property type="entry name" value="ABC_transporter-like_ATP-bd"/>
</dbReference>
<dbReference type="PROSITE" id="PS50893">
    <property type="entry name" value="ABC_TRANSPORTER_2"/>
    <property type="match status" value="1"/>
</dbReference>
<dbReference type="RefSeq" id="WP_077587568.1">
    <property type="nucleotide sequence ID" value="NZ_CP019640.1"/>
</dbReference>
<dbReference type="SUPFAM" id="SSF50331">
    <property type="entry name" value="MOP-like"/>
    <property type="match status" value="1"/>
</dbReference>
<dbReference type="OrthoDB" id="9802264at2"/>
<organism evidence="5 6">
    <name type="scientific">Planococcus lenghuensis</name>
    <dbReference type="NCBI Taxonomy" id="2213202"/>
    <lineage>
        <taxon>Bacteria</taxon>
        <taxon>Bacillati</taxon>
        <taxon>Bacillota</taxon>
        <taxon>Bacilli</taxon>
        <taxon>Bacillales</taxon>
        <taxon>Caryophanaceae</taxon>
        <taxon>Planococcus</taxon>
    </lineage>
</organism>
<evidence type="ECO:0000313" key="6">
    <source>
        <dbReference type="Proteomes" id="UP000188184"/>
    </source>
</evidence>
<evidence type="ECO:0000256" key="1">
    <source>
        <dbReference type="ARBA" id="ARBA00022448"/>
    </source>
</evidence>
<dbReference type="PANTHER" id="PTHR43875">
    <property type="entry name" value="MALTODEXTRIN IMPORT ATP-BINDING PROTEIN MSMX"/>
    <property type="match status" value="1"/>
</dbReference>
<keyword evidence="2" id="KW-0547">Nucleotide-binding</keyword>
<dbReference type="PANTHER" id="PTHR43875:SF1">
    <property type="entry name" value="OSMOPROTECTIVE COMPOUNDS UPTAKE ATP-BINDING PROTEIN GGTA"/>
    <property type="match status" value="1"/>
</dbReference>
<name>A0A1Q2KU93_9BACL</name>
<sequence length="366" mass="41167">MAEIKLEHIHKSYDNKVTAVSDFNLHVNDEEFIVFVGPSGCGKSTTLRMIAGLEEITDGDFYIDDRKMNNVAPKDRDIAMVFQNYALYPHMTVYDNMAFGLKLRKLPKAEIKQRVEDAAQILGLTDYLKRKPKALSGGQRQRVALGRAIVRDAKVFLMDEPLSNLDAKLRVQMRAEITKLHQRLKTTTIYVTHDQTEAMTMANRIVVMKDGFIQQVGTPKEVYDYPENLFVGGFIGSPAMNFFDGVLEGGKFITNNVALDVPADHLSLLKAEGYEGKEIILGIRPEHISAEEEDIRNAPGAVVEAYIDVSELTGAETMLYSRLGEQNFIARVEAHTEIQAGHTLPLMLDLKRAHFFNPETTRRIHA</sequence>
<dbReference type="NCBIfam" id="NF008653">
    <property type="entry name" value="PRK11650.1"/>
    <property type="match status" value="1"/>
</dbReference>
<reference evidence="5 6" key="1">
    <citation type="submission" date="2017-02" db="EMBL/GenBank/DDBJ databases">
        <title>The complete genomic sequence of a novel cold adapted crude oil-degrading bacterium Planococcus qaidamina Y42.</title>
        <authorList>
            <person name="Yang R."/>
        </authorList>
    </citation>
    <scope>NUCLEOTIDE SEQUENCE [LARGE SCALE GENOMIC DNA]</scope>
    <source>
        <strain evidence="5 6">Y42</strain>
    </source>
</reference>
<evidence type="ECO:0000256" key="3">
    <source>
        <dbReference type="ARBA" id="ARBA00022840"/>
    </source>
</evidence>
<dbReference type="InterPro" id="IPR040582">
    <property type="entry name" value="OB_MalK-like"/>
</dbReference>
<dbReference type="SUPFAM" id="SSF52540">
    <property type="entry name" value="P-loop containing nucleoside triphosphate hydrolases"/>
    <property type="match status" value="1"/>
</dbReference>
<dbReference type="PROSITE" id="PS00211">
    <property type="entry name" value="ABC_TRANSPORTER_1"/>
    <property type="match status" value="1"/>
</dbReference>
<dbReference type="InterPro" id="IPR027417">
    <property type="entry name" value="P-loop_NTPase"/>
</dbReference>
<dbReference type="SMART" id="SM00382">
    <property type="entry name" value="AAA"/>
    <property type="match status" value="1"/>
</dbReference>
<dbReference type="Pfam" id="PF17912">
    <property type="entry name" value="OB_MalK"/>
    <property type="match status" value="1"/>
</dbReference>
<evidence type="ECO:0000259" key="4">
    <source>
        <dbReference type="PROSITE" id="PS50893"/>
    </source>
</evidence>
<dbReference type="AlphaFoldDB" id="A0A1Q2KU93"/>
<dbReference type="CDD" id="cd03301">
    <property type="entry name" value="ABC_MalK_N"/>
    <property type="match status" value="1"/>
</dbReference>
<evidence type="ECO:0000256" key="2">
    <source>
        <dbReference type="ARBA" id="ARBA00022741"/>
    </source>
</evidence>
<dbReference type="InterPro" id="IPR008995">
    <property type="entry name" value="Mo/tungstate-bd_C_term_dom"/>
</dbReference>